<feature type="region of interest" description="Disordered" evidence="6">
    <location>
        <begin position="294"/>
        <end position="349"/>
    </location>
</feature>
<dbReference type="SUPFAM" id="SSF57667">
    <property type="entry name" value="beta-beta-alpha zinc fingers"/>
    <property type="match status" value="1"/>
</dbReference>
<evidence type="ECO:0000256" key="5">
    <source>
        <dbReference type="PROSITE-ProRule" id="PRU00042"/>
    </source>
</evidence>
<dbReference type="PANTHER" id="PTHR23057:SF0">
    <property type="entry name" value="JUXTAPOSED WITH ANOTHER ZINC FINGER PROTEIN 1"/>
    <property type="match status" value="1"/>
</dbReference>
<keyword evidence="2" id="KW-0677">Repeat</keyword>
<dbReference type="GO" id="GO:0008270">
    <property type="term" value="F:zinc ion binding"/>
    <property type="evidence" value="ECO:0007669"/>
    <property type="project" value="UniProtKB-KW"/>
</dbReference>
<dbReference type="PANTHER" id="PTHR23057">
    <property type="entry name" value="JUXTAPOSED WITH ANOTHER ZINC FINGER PROTEIN 1"/>
    <property type="match status" value="1"/>
</dbReference>
<keyword evidence="1" id="KW-0479">Metal-binding</keyword>
<dbReference type="AlphaFoldDB" id="A0A9P8VJD1"/>
<comment type="caution">
    <text evidence="8">The sequence shown here is derived from an EMBL/GenBank/DDBJ whole genome shotgun (WGS) entry which is preliminary data.</text>
</comment>
<feature type="domain" description="C2H2-type" evidence="7">
    <location>
        <begin position="595"/>
        <end position="625"/>
    </location>
</feature>
<protein>
    <recommendedName>
        <fullName evidence="7">C2H2-type domain-containing protein</fullName>
    </recommendedName>
</protein>
<accession>A0A9P8VJD1</accession>
<reference evidence="8" key="1">
    <citation type="journal article" date="2021" name="Nat. Commun.">
        <title>Genetic determinants of endophytism in the Arabidopsis root mycobiome.</title>
        <authorList>
            <person name="Mesny F."/>
            <person name="Miyauchi S."/>
            <person name="Thiergart T."/>
            <person name="Pickel B."/>
            <person name="Atanasova L."/>
            <person name="Karlsson M."/>
            <person name="Huettel B."/>
            <person name="Barry K.W."/>
            <person name="Haridas S."/>
            <person name="Chen C."/>
            <person name="Bauer D."/>
            <person name="Andreopoulos W."/>
            <person name="Pangilinan J."/>
            <person name="LaButti K."/>
            <person name="Riley R."/>
            <person name="Lipzen A."/>
            <person name="Clum A."/>
            <person name="Drula E."/>
            <person name="Henrissat B."/>
            <person name="Kohler A."/>
            <person name="Grigoriev I.V."/>
            <person name="Martin F.M."/>
            <person name="Hacquard S."/>
        </authorList>
    </citation>
    <scope>NUCLEOTIDE SEQUENCE</scope>
    <source>
        <strain evidence="8">MPI-SDFR-AT-0117</strain>
    </source>
</reference>
<dbReference type="PROSITE" id="PS50157">
    <property type="entry name" value="ZINC_FINGER_C2H2_2"/>
    <property type="match status" value="1"/>
</dbReference>
<gene>
    <name evidence="8" type="ORF">F5X68DRAFT_259236</name>
</gene>
<evidence type="ECO:0000256" key="3">
    <source>
        <dbReference type="ARBA" id="ARBA00022771"/>
    </source>
</evidence>
<organism evidence="8 9">
    <name type="scientific">Plectosphaerella plurivora</name>
    <dbReference type="NCBI Taxonomy" id="936078"/>
    <lineage>
        <taxon>Eukaryota</taxon>
        <taxon>Fungi</taxon>
        <taxon>Dikarya</taxon>
        <taxon>Ascomycota</taxon>
        <taxon>Pezizomycotina</taxon>
        <taxon>Sordariomycetes</taxon>
        <taxon>Hypocreomycetidae</taxon>
        <taxon>Glomerellales</taxon>
        <taxon>Plectosphaerellaceae</taxon>
        <taxon>Plectosphaerella</taxon>
    </lineage>
</organism>
<dbReference type="PROSITE" id="PS00028">
    <property type="entry name" value="ZINC_FINGER_C2H2_1"/>
    <property type="match status" value="1"/>
</dbReference>
<keyword evidence="4" id="KW-0862">Zinc</keyword>
<dbReference type="EMBL" id="JAGSXJ010000004">
    <property type="protein sequence ID" value="KAH6692615.1"/>
    <property type="molecule type" value="Genomic_DNA"/>
</dbReference>
<evidence type="ECO:0000256" key="4">
    <source>
        <dbReference type="ARBA" id="ARBA00022833"/>
    </source>
</evidence>
<dbReference type="Proteomes" id="UP000770015">
    <property type="component" value="Unassembled WGS sequence"/>
</dbReference>
<dbReference type="GO" id="GO:0005634">
    <property type="term" value="C:nucleus"/>
    <property type="evidence" value="ECO:0007669"/>
    <property type="project" value="TreeGrafter"/>
</dbReference>
<name>A0A9P8VJD1_9PEZI</name>
<dbReference type="InterPro" id="IPR013087">
    <property type="entry name" value="Znf_C2H2_type"/>
</dbReference>
<dbReference type="OrthoDB" id="3269380at2759"/>
<feature type="region of interest" description="Disordered" evidence="6">
    <location>
        <begin position="432"/>
        <end position="474"/>
    </location>
</feature>
<proteinExistence type="predicted"/>
<sequence length="718" mass="75851">MRSALRWFAPSPTASTEDPTIPSSRSAAAAAAASSAPSHAQAKAHAFAHSQGSQPANRGSNSPAGTFTAASDSSSSPCDTTFTSSPSPSHSVSFTPNSPQPATPTDFGDHSAAFPVASKPIAIASSPRSSLDHGHHSPAFIQKSGLDTISNPLGIPEVQTTDYSYLPSGDVEMTTGPSMEAAMGRSRQDSFVSAGPKPISMNNANRDQMSRQRRESLAGSLVGGQSWGGMSLGSFIRDDMIMAGTSPFTHGQSPSLHSSSYMPKFEANFMKDFTCCGLTLSNLHELLQHYEEAHTQASPTTTRSGPFSSQFAPLSPPGGHRGRPSISSPSGLINSKLSQQRASPRMASAGMASMGVQMGVQGGLSGMPQSSHMSSHMDEMDAVGDMEMDDAVGHMEIDDDSQRTMHQTRQMFGQQQRPQLHVDASGLAQGLRTSQPTTPAATNFGLQHNTSASNVNTPTLANHQSPSQSRPNTNFMGAGGMNGLNGIDGMDGMDDDLPGMPMGGNMDFSAANFGDMNFGNGNAAGNVNSANPEFCINDPGKHLFSPGNALSQQQRALQSQLVTLGFDPTQPHSAQNAALIQKFTALMHNEEQKPFKCPVIGCEKAYKNQNGLKYHKQHGHQTQQLHANDDGTFSIVNPETDAPYPGTLGMEKEKPFCCDICGKRYKNLNGLKYHKGHSAPCNPDFKLIAQGLGLPGGLPGLMETAAANPAVGEDQQMM</sequence>
<feature type="compositionally biased region" description="Low complexity" evidence="6">
    <location>
        <begin position="66"/>
        <end position="96"/>
    </location>
</feature>
<feature type="region of interest" description="Disordered" evidence="6">
    <location>
        <begin position="1"/>
        <end position="112"/>
    </location>
</feature>
<evidence type="ECO:0000313" key="8">
    <source>
        <dbReference type="EMBL" id="KAH6692615.1"/>
    </source>
</evidence>
<feature type="compositionally biased region" description="Low complexity" evidence="6">
    <location>
        <begin position="23"/>
        <end position="50"/>
    </location>
</feature>
<feature type="compositionally biased region" description="Polar residues" evidence="6">
    <location>
        <begin position="295"/>
        <end position="312"/>
    </location>
</feature>
<evidence type="ECO:0000256" key="2">
    <source>
        <dbReference type="ARBA" id="ARBA00022737"/>
    </source>
</evidence>
<dbReference type="SMART" id="SM00355">
    <property type="entry name" value="ZnF_C2H2"/>
    <property type="match status" value="3"/>
</dbReference>
<evidence type="ECO:0000313" key="9">
    <source>
        <dbReference type="Proteomes" id="UP000770015"/>
    </source>
</evidence>
<feature type="compositionally biased region" description="Polar residues" evidence="6">
    <location>
        <begin position="325"/>
        <end position="342"/>
    </location>
</feature>
<keyword evidence="9" id="KW-1185">Reference proteome</keyword>
<dbReference type="InterPro" id="IPR036236">
    <property type="entry name" value="Znf_C2H2_sf"/>
</dbReference>
<dbReference type="Gene3D" id="3.30.160.60">
    <property type="entry name" value="Classic Zinc Finger"/>
    <property type="match status" value="1"/>
</dbReference>
<feature type="compositionally biased region" description="Polar residues" evidence="6">
    <location>
        <begin position="12"/>
        <end position="22"/>
    </location>
</feature>
<evidence type="ECO:0000256" key="1">
    <source>
        <dbReference type="ARBA" id="ARBA00022723"/>
    </source>
</evidence>
<keyword evidence="3 5" id="KW-0863">Zinc-finger</keyword>
<evidence type="ECO:0000256" key="6">
    <source>
        <dbReference type="SAM" id="MobiDB-lite"/>
    </source>
</evidence>
<evidence type="ECO:0000259" key="7">
    <source>
        <dbReference type="PROSITE" id="PS50157"/>
    </source>
</evidence>
<feature type="compositionally biased region" description="Polar residues" evidence="6">
    <location>
        <begin position="51"/>
        <end position="65"/>
    </location>
</feature>
<dbReference type="InterPro" id="IPR051580">
    <property type="entry name" value="ZnF-Chromatin_assoc"/>
</dbReference>